<dbReference type="FunFam" id="3.30.565.10:FF:000006">
    <property type="entry name" value="Sensor histidine kinase WalK"/>
    <property type="match status" value="1"/>
</dbReference>
<proteinExistence type="predicted"/>
<evidence type="ECO:0000256" key="3">
    <source>
        <dbReference type="ARBA" id="ARBA00004236"/>
    </source>
</evidence>
<feature type="transmembrane region" description="Helical" evidence="13">
    <location>
        <begin position="26"/>
        <end position="45"/>
    </location>
</feature>
<dbReference type="GO" id="GO:0000155">
    <property type="term" value="F:phosphorelay sensor kinase activity"/>
    <property type="evidence" value="ECO:0007669"/>
    <property type="project" value="InterPro"/>
</dbReference>
<dbReference type="CDD" id="cd00075">
    <property type="entry name" value="HATPase"/>
    <property type="match status" value="1"/>
</dbReference>
<keyword evidence="10" id="KW-0902">Two-component regulatory system</keyword>
<dbReference type="InterPro" id="IPR003660">
    <property type="entry name" value="HAMP_dom"/>
</dbReference>
<dbReference type="InterPro" id="IPR050428">
    <property type="entry name" value="TCS_sensor_his_kinase"/>
</dbReference>
<dbReference type="AlphaFoldDB" id="A0A3Q9GK92"/>
<feature type="transmembrane region" description="Helical" evidence="13">
    <location>
        <begin position="183"/>
        <end position="206"/>
    </location>
</feature>
<evidence type="ECO:0000256" key="1">
    <source>
        <dbReference type="ARBA" id="ARBA00000085"/>
    </source>
</evidence>
<dbReference type="EC" id="2.7.13.3" evidence="4"/>
<evidence type="ECO:0000256" key="7">
    <source>
        <dbReference type="ARBA" id="ARBA00022692"/>
    </source>
</evidence>
<keyword evidence="7 13" id="KW-0812">Transmembrane</keyword>
<dbReference type="InterPro" id="IPR005467">
    <property type="entry name" value="His_kinase_dom"/>
</dbReference>
<dbReference type="PANTHER" id="PTHR45436">
    <property type="entry name" value="SENSOR HISTIDINE KINASE YKOH"/>
    <property type="match status" value="1"/>
</dbReference>
<dbReference type="InterPro" id="IPR003594">
    <property type="entry name" value="HATPase_dom"/>
</dbReference>
<keyword evidence="6" id="KW-0808">Transferase</keyword>
<evidence type="ECO:0000256" key="6">
    <source>
        <dbReference type="ARBA" id="ARBA00022679"/>
    </source>
</evidence>
<dbReference type="SMART" id="SM00387">
    <property type="entry name" value="HATPase_c"/>
    <property type="match status" value="1"/>
</dbReference>
<sequence>MPRRMSTPFEGGRPAPKIRRSLSARIVFAFMVLMVFVLIAISWLATVTVRGSLIDETDRNLRSSGRTMATVTVDQLINDTPDQLLPSEFYLYITYTTPTATTPYGHLTVVNSRITEENGTPLNPELLAARRSSAPFTVPSTLEGQEWRIITTDLNYSPTNLTSIGSVVIGLPLEPINDTVRNLAGALATLVLITLVLGGLAAYLLVDQSLTGLRDIERATHEVAARNLSVRVPTGTDGSEVALLGESINRMLERVEESFEVQVASEKRMRQFVSDASHELRTPLATIRGYAELYRLGGVPDDSVPLAMSRVESESERMAHLVDDLLQLARLDERRKINMQSVDLATTALNTVTDFHVRAPQWPARVVGLTEEEPRSVVVRADAEKVMQVITNLLSNVITHTPEGTPVEVAVGVDSSQPHLGVVEVRDHGPGIKPGDAKRIFERFYRTDTSRSRESGGSGLGLAIVAAIMQVHDGEAQVAETPGGGLTIRLIFPGVIHEVHENTSKKREWLPHKRSQRAGNPPDQA</sequence>
<evidence type="ECO:0000256" key="9">
    <source>
        <dbReference type="ARBA" id="ARBA00022989"/>
    </source>
</evidence>
<dbReference type="Gene3D" id="3.30.565.10">
    <property type="entry name" value="Histidine kinase-like ATPase, C-terminal domain"/>
    <property type="match status" value="1"/>
</dbReference>
<evidence type="ECO:0000256" key="11">
    <source>
        <dbReference type="ARBA" id="ARBA00023136"/>
    </source>
</evidence>
<dbReference type="CDD" id="cd06225">
    <property type="entry name" value="HAMP"/>
    <property type="match status" value="1"/>
</dbReference>
<dbReference type="PANTHER" id="PTHR45436:SF5">
    <property type="entry name" value="SENSOR HISTIDINE KINASE TRCS"/>
    <property type="match status" value="1"/>
</dbReference>
<reference evidence="16 17" key="1">
    <citation type="submission" date="2018-11" db="EMBL/GenBank/DDBJ databases">
        <title>Multidrug-resistant genes are associated with an 42-kb island TGI1 carrying a complex class 1 integron in a Trueperella pyogenes.</title>
        <authorList>
            <person name="Dong W."/>
        </authorList>
    </citation>
    <scope>NUCLEOTIDE SEQUENCE [LARGE SCALE GENOMIC DNA]</scope>
    <source>
        <strain evidence="16 17">TP4</strain>
    </source>
</reference>
<evidence type="ECO:0000259" key="14">
    <source>
        <dbReference type="PROSITE" id="PS50109"/>
    </source>
</evidence>
<dbReference type="EMBL" id="CP033905">
    <property type="protein sequence ID" value="AZR06857.1"/>
    <property type="molecule type" value="Genomic_DNA"/>
</dbReference>
<dbReference type="Pfam" id="PF02518">
    <property type="entry name" value="HATPase_c"/>
    <property type="match status" value="1"/>
</dbReference>
<dbReference type="Proteomes" id="UP000275951">
    <property type="component" value="Chromosome"/>
</dbReference>
<dbReference type="SMART" id="SM00388">
    <property type="entry name" value="HisKA"/>
    <property type="match status" value="1"/>
</dbReference>
<comment type="catalytic activity">
    <reaction evidence="1">
        <text>ATP + protein L-histidine = ADP + protein N-phospho-L-histidine.</text>
        <dbReference type="EC" id="2.7.13.3"/>
    </reaction>
</comment>
<comment type="cofactor">
    <cofactor evidence="2">
        <name>a divalent metal cation</name>
        <dbReference type="ChEBI" id="CHEBI:60240"/>
    </cofactor>
</comment>
<keyword evidence="5" id="KW-0597">Phosphoprotein</keyword>
<dbReference type="GO" id="GO:0005886">
    <property type="term" value="C:plasma membrane"/>
    <property type="evidence" value="ECO:0007669"/>
    <property type="project" value="UniProtKB-SubCell"/>
</dbReference>
<organism evidence="16 17">
    <name type="scientific">Trueperella pyogenes</name>
    <dbReference type="NCBI Taxonomy" id="1661"/>
    <lineage>
        <taxon>Bacteria</taxon>
        <taxon>Bacillati</taxon>
        <taxon>Actinomycetota</taxon>
        <taxon>Actinomycetes</taxon>
        <taxon>Actinomycetales</taxon>
        <taxon>Actinomycetaceae</taxon>
        <taxon>Trueperella</taxon>
    </lineage>
</organism>
<evidence type="ECO:0000256" key="2">
    <source>
        <dbReference type="ARBA" id="ARBA00001968"/>
    </source>
</evidence>
<dbReference type="InterPro" id="IPR004358">
    <property type="entry name" value="Sig_transdc_His_kin-like_C"/>
</dbReference>
<keyword evidence="9 13" id="KW-1133">Transmembrane helix</keyword>
<gene>
    <name evidence="16" type="ORF">EBQ10_05805</name>
</gene>
<feature type="compositionally biased region" description="Basic and acidic residues" evidence="12">
    <location>
        <begin position="502"/>
        <end position="511"/>
    </location>
</feature>
<evidence type="ECO:0000256" key="13">
    <source>
        <dbReference type="SAM" id="Phobius"/>
    </source>
</evidence>
<feature type="domain" description="HAMP" evidence="15">
    <location>
        <begin position="207"/>
        <end position="260"/>
    </location>
</feature>
<dbReference type="SUPFAM" id="SSF158472">
    <property type="entry name" value="HAMP domain-like"/>
    <property type="match status" value="1"/>
</dbReference>
<dbReference type="Pfam" id="PF00512">
    <property type="entry name" value="HisKA"/>
    <property type="match status" value="1"/>
</dbReference>
<dbReference type="PROSITE" id="PS50885">
    <property type="entry name" value="HAMP"/>
    <property type="match status" value="1"/>
</dbReference>
<evidence type="ECO:0000313" key="17">
    <source>
        <dbReference type="Proteomes" id="UP000275951"/>
    </source>
</evidence>
<dbReference type="SMART" id="SM00304">
    <property type="entry name" value="HAMP"/>
    <property type="match status" value="1"/>
</dbReference>
<dbReference type="PROSITE" id="PS50109">
    <property type="entry name" value="HIS_KIN"/>
    <property type="match status" value="1"/>
</dbReference>
<evidence type="ECO:0000313" key="16">
    <source>
        <dbReference type="EMBL" id="AZR06857.1"/>
    </source>
</evidence>
<comment type="subcellular location">
    <subcellularLocation>
        <location evidence="3">Cell membrane</location>
    </subcellularLocation>
</comment>
<evidence type="ECO:0000256" key="5">
    <source>
        <dbReference type="ARBA" id="ARBA00022553"/>
    </source>
</evidence>
<evidence type="ECO:0000259" key="15">
    <source>
        <dbReference type="PROSITE" id="PS50885"/>
    </source>
</evidence>
<dbReference type="Pfam" id="PF00672">
    <property type="entry name" value="HAMP"/>
    <property type="match status" value="1"/>
</dbReference>
<dbReference type="InterPro" id="IPR003661">
    <property type="entry name" value="HisK_dim/P_dom"/>
</dbReference>
<dbReference type="SUPFAM" id="SSF55874">
    <property type="entry name" value="ATPase domain of HSP90 chaperone/DNA topoisomerase II/histidine kinase"/>
    <property type="match status" value="1"/>
</dbReference>
<dbReference type="InterPro" id="IPR036890">
    <property type="entry name" value="HATPase_C_sf"/>
</dbReference>
<evidence type="ECO:0000256" key="8">
    <source>
        <dbReference type="ARBA" id="ARBA00022777"/>
    </source>
</evidence>
<keyword evidence="8 16" id="KW-0418">Kinase</keyword>
<dbReference type="Gene3D" id="6.10.340.10">
    <property type="match status" value="1"/>
</dbReference>
<dbReference type="SUPFAM" id="SSF47384">
    <property type="entry name" value="Homodimeric domain of signal transducing histidine kinase"/>
    <property type="match status" value="1"/>
</dbReference>
<feature type="region of interest" description="Disordered" evidence="12">
    <location>
        <begin position="502"/>
        <end position="525"/>
    </location>
</feature>
<dbReference type="GO" id="GO:0005509">
    <property type="term" value="F:calcium ion binding"/>
    <property type="evidence" value="ECO:0007669"/>
    <property type="project" value="UniProtKB-ARBA"/>
</dbReference>
<dbReference type="InterPro" id="IPR036097">
    <property type="entry name" value="HisK_dim/P_sf"/>
</dbReference>
<name>A0A3Q9GK92_9ACTO</name>
<keyword evidence="11 13" id="KW-0472">Membrane</keyword>
<dbReference type="FunFam" id="1.10.287.130:FF:000001">
    <property type="entry name" value="Two-component sensor histidine kinase"/>
    <property type="match status" value="1"/>
</dbReference>
<evidence type="ECO:0000256" key="10">
    <source>
        <dbReference type="ARBA" id="ARBA00023012"/>
    </source>
</evidence>
<evidence type="ECO:0000256" key="4">
    <source>
        <dbReference type="ARBA" id="ARBA00012438"/>
    </source>
</evidence>
<dbReference type="PRINTS" id="PR00344">
    <property type="entry name" value="BCTRLSENSOR"/>
</dbReference>
<feature type="domain" description="Histidine kinase" evidence="14">
    <location>
        <begin position="275"/>
        <end position="496"/>
    </location>
</feature>
<evidence type="ECO:0000256" key="12">
    <source>
        <dbReference type="SAM" id="MobiDB-lite"/>
    </source>
</evidence>
<dbReference type="CDD" id="cd00082">
    <property type="entry name" value="HisKA"/>
    <property type="match status" value="1"/>
</dbReference>
<accession>A0A3Q9GK92</accession>
<dbReference type="Gene3D" id="1.10.287.130">
    <property type="match status" value="1"/>
</dbReference>
<protein>
    <recommendedName>
        <fullName evidence="4">histidine kinase</fullName>
        <ecNumber evidence="4">2.7.13.3</ecNumber>
    </recommendedName>
</protein>